<accession>A0A182HZJ0</accession>
<dbReference type="Proteomes" id="UP000075840">
    <property type="component" value="Unassembled WGS sequence"/>
</dbReference>
<organism evidence="1 2">
    <name type="scientific">Anopheles arabiensis</name>
    <name type="common">Mosquito</name>
    <dbReference type="NCBI Taxonomy" id="7173"/>
    <lineage>
        <taxon>Eukaryota</taxon>
        <taxon>Metazoa</taxon>
        <taxon>Ecdysozoa</taxon>
        <taxon>Arthropoda</taxon>
        <taxon>Hexapoda</taxon>
        <taxon>Insecta</taxon>
        <taxon>Pterygota</taxon>
        <taxon>Neoptera</taxon>
        <taxon>Endopterygota</taxon>
        <taxon>Diptera</taxon>
        <taxon>Nematocera</taxon>
        <taxon>Culicoidea</taxon>
        <taxon>Culicidae</taxon>
        <taxon>Anophelinae</taxon>
        <taxon>Anopheles</taxon>
    </lineage>
</organism>
<evidence type="ECO:0000313" key="1">
    <source>
        <dbReference type="EnsemblMetazoa" id="AARA006718-PA"/>
    </source>
</evidence>
<dbReference type="EnsemblMetazoa" id="AARA006718-RA">
    <property type="protein sequence ID" value="AARA006718-PA"/>
    <property type="gene ID" value="AARA006718"/>
</dbReference>
<reference evidence="1" key="1">
    <citation type="submission" date="2022-08" db="UniProtKB">
        <authorList>
            <consortium name="EnsemblMetazoa"/>
        </authorList>
    </citation>
    <scope>IDENTIFICATION</scope>
    <source>
        <strain evidence="1">Dongola</strain>
    </source>
</reference>
<proteinExistence type="predicted"/>
<protein>
    <submittedName>
        <fullName evidence="1">Uncharacterized protein</fullName>
    </submittedName>
</protein>
<sequence length="14" mass="1442">MTDIQSDPNAVGGH</sequence>
<name>A0A182HZJ0_ANOAR</name>
<dbReference type="EMBL" id="APCN01001981">
    <property type="status" value="NOT_ANNOTATED_CDS"/>
    <property type="molecule type" value="Genomic_DNA"/>
</dbReference>
<dbReference type="VEuPathDB" id="VectorBase:AARA006718"/>
<evidence type="ECO:0000313" key="2">
    <source>
        <dbReference type="Proteomes" id="UP000075840"/>
    </source>
</evidence>
<keyword evidence="2" id="KW-1185">Reference proteome</keyword>